<dbReference type="Pfam" id="PF04474">
    <property type="entry name" value="DUF554"/>
    <property type="match status" value="1"/>
</dbReference>
<feature type="transmembrane region" description="Helical" evidence="1">
    <location>
        <begin position="165"/>
        <end position="195"/>
    </location>
</feature>
<feature type="transmembrane region" description="Helical" evidence="1">
    <location>
        <begin position="207"/>
        <end position="227"/>
    </location>
</feature>
<dbReference type="RefSeq" id="WP_054664068.1">
    <property type="nucleotide sequence ID" value="NZ_AYZJ01000030.1"/>
</dbReference>
<feature type="transmembrane region" description="Helical" evidence="1">
    <location>
        <begin position="28"/>
        <end position="46"/>
    </location>
</feature>
<keyword evidence="1" id="KW-0812">Transmembrane</keyword>
<evidence type="ECO:0000313" key="2">
    <source>
        <dbReference type="EMBL" id="KRN22712.1"/>
    </source>
</evidence>
<dbReference type="PATRIC" id="fig|1423730.4.peg.1837"/>
<accession>A0A0R2F2N5</accession>
<keyword evidence="1" id="KW-0472">Membrane</keyword>
<keyword evidence="1" id="KW-1133">Transmembrane helix</keyword>
<dbReference type="AlphaFoldDB" id="A0A0R2F2N5"/>
<gene>
    <name evidence="2" type="ORF">FC75_GL001761</name>
</gene>
<dbReference type="InterPro" id="IPR007563">
    <property type="entry name" value="DUF554"/>
</dbReference>
<sequence>MIGTLFNVTMIIIGSSVGALFKRGIPESAHHALMTAMGLAVMMLGINTSIQKMPHSHYPVLFIASMALGVLIGSGLDLDGHFNHLLGKASKSGSNLSEGLSTAILLFCIGTLSIVGPMEAALKQDYTFLFTNGTLDLITSMVLASTFGIGIMLAAPVLFCWQGGIYLIALLLRGAISSALLTEISIVGGVLIFASGVNLLGLAKIKTLNLLPALAIPPLFFGAMALWQHLV</sequence>
<feature type="transmembrane region" description="Helical" evidence="1">
    <location>
        <begin position="58"/>
        <end position="76"/>
    </location>
</feature>
<dbReference type="OrthoDB" id="9797976at2"/>
<dbReference type="STRING" id="1423730.FC75_GL001761"/>
<evidence type="ECO:0000313" key="3">
    <source>
        <dbReference type="Proteomes" id="UP000050865"/>
    </source>
</evidence>
<dbReference type="PANTHER" id="PTHR36111:SF2">
    <property type="entry name" value="INNER MEMBRANE PROTEIN"/>
    <property type="match status" value="1"/>
</dbReference>
<name>A0A0R2F2N5_9LACO</name>
<dbReference type="EMBL" id="AYZJ01000030">
    <property type="protein sequence ID" value="KRN22712.1"/>
    <property type="molecule type" value="Genomic_DNA"/>
</dbReference>
<dbReference type="PANTHER" id="PTHR36111">
    <property type="entry name" value="INNER MEMBRANE PROTEIN-RELATED"/>
    <property type="match status" value="1"/>
</dbReference>
<reference evidence="2 3" key="1">
    <citation type="journal article" date="2015" name="Genome Announc.">
        <title>Expanding the biotechnology potential of lactobacilli through comparative genomics of 213 strains and associated genera.</title>
        <authorList>
            <person name="Sun Z."/>
            <person name="Harris H.M."/>
            <person name="McCann A."/>
            <person name="Guo C."/>
            <person name="Argimon S."/>
            <person name="Zhang W."/>
            <person name="Yang X."/>
            <person name="Jeffery I.B."/>
            <person name="Cooney J.C."/>
            <person name="Kagawa T.F."/>
            <person name="Liu W."/>
            <person name="Song Y."/>
            <person name="Salvetti E."/>
            <person name="Wrobel A."/>
            <person name="Rasinkangas P."/>
            <person name="Parkhill J."/>
            <person name="Rea M.C."/>
            <person name="O'Sullivan O."/>
            <person name="Ritari J."/>
            <person name="Douillard F.P."/>
            <person name="Paul Ross R."/>
            <person name="Yang R."/>
            <person name="Briner A.E."/>
            <person name="Felis G.E."/>
            <person name="de Vos W.M."/>
            <person name="Barrangou R."/>
            <person name="Klaenhammer T.R."/>
            <person name="Caufield P.W."/>
            <person name="Cui Y."/>
            <person name="Zhang H."/>
            <person name="O'Toole P.W."/>
        </authorList>
    </citation>
    <scope>NUCLEOTIDE SEQUENCE [LARGE SCALE GENOMIC DNA]</scope>
    <source>
        <strain evidence="2 3">DSM 22697</strain>
    </source>
</reference>
<protein>
    <submittedName>
        <fullName evidence="2">Transport protein</fullName>
    </submittedName>
</protein>
<dbReference type="Proteomes" id="UP000050865">
    <property type="component" value="Unassembled WGS sequence"/>
</dbReference>
<organism evidence="2 3">
    <name type="scientific">Lacticaseibacillus camelliae DSM 22697 = JCM 13995</name>
    <dbReference type="NCBI Taxonomy" id="1423730"/>
    <lineage>
        <taxon>Bacteria</taxon>
        <taxon>Bacillati</taxon>
        <taxon>Bacillota</taxon>
        <taxon>Bacilli</taxon>
        <taxon>Lactobacillales</taxon>
        <taxon>Lactobacillaceae</taxon>
        <taxon>Lacticaseibacillus</taxon>
    </lineage>
</organism>
<feature type="transmembrane region" description="Helical" evidence="1">
    <location>
        <begin position="137"/>
        <end position="159"/>
    </location>
</feature>
<evidence type="ECO:0000256" key="1">
    <source>
        <dbReference type="SAM" id="Phobius"/>
    </source>
</evidence>
<keyword evidence="3" id="KW-1185">Reference proteome</keyword>
<proteinExistence type="predicted"/>
<feature type="transmembrane region" description="Helical" evidence="1">
    <location>
        <begin position="96"/>
        <end position="116"/>
    </location>
</feature>
<comment type="caution">
    <text evidence="2">The sequence shown here is derived from an EMBL/GenBank/DDBJ whole genome shotgun (WGS) entry which is preliminary data.</text>
</comment>